<evidence type="ECO:0000256" key="1">
    <source>
        <dbReference type="ARBA" id="ARBA00022448"/>
    </source>
</evidence>
<sequence>MYVKTVNPDPGLFMSSESLICLDRISMVFHGREVLSNISLTVDTGKIVTLVGPNGAGKTTLVRIILGLQQSSSGYRRLKKNLQIGYMPQKLQVNPSMPLTVNRFLHLTGSSQPAVIAALEKTGIPHVAKQPVQSLSGGELQRTLLARALLQQPDLLVLDEPVQGVDVNGQKELYRLITTIRDEQQCGVLMVSHDLHLVMASTDTVYCINRHVCCSGHPQNVRQHPAYMRLFGGESGDLAVYTHHHNHEHDINGNILAAPENSDTQES</sequence>
<accession>A0A2H9T6V0</accession>
<dbReference type="PANTHER" id="PTHR42734">
    <property type="entry name" value="METAL TRANSPORT SYSTEM ATP-BINDING PROTEIN TM_0124-RELATED"/>
    <property type="match status" value="1"/>
</dbReference>
<feature type="domain" description="ABC transporter" evidence="10">
    <location>
        <begin position="20"/>
        <end position="234"/>
    </location>
</feature>
<keyword evidence="7" id="KW-1278">Translocase</keyword>
<keyword evidence="2" id="KW-1003">Cell membrane</keyword>
<evidence type="ECO:0000259" key="10">
    <source>
        <dbReference type="PROSITE" id="PS50893"/>
    </source>
</evidence>
<dbReference type="SUPFAM" id="SSF52540">
    <property type="entry name" value="P-loop containing nucleoside triphosphate hydrolases"/>
    <property type="match status" value="1"/>
</dbReference>
<dbReference type="InterPro" id="IPR003593">
    <property type="entry name" value="AAA+_ATPase"/>
</dbReference>
<dbReference type="PROSITE" id="PS50893">
    <property type="entry name" value="ABC_TRANSPORTER_2"/>
    <property type="match status" value="1"/>
</dbReference>
<dbReference type="GO" id="GO:0005524">
    <property type="term" value="F:ATP binding"/>
    <property type="evidence" value="ECO:0007669"/>
    <property type="project" value="UniProtKB-KW"/>
</dbReference>
<dbReference type="EMBL" id="NSIT01000112">
    <property type="protein sequence ID" value="PJE78955.1"/>
    <property type="molecule type" value="Genomic_DNA"/>
</dbReference>
<evidence type="ECO:0000256" key="6">
    <source>
        <dbReference type="ARBA" id="ARBA00022906"/>
    </source>
</evidence>
<evidence type="ECO:0000256" key="7">
    <source>
        <dbReference type="ARBA" id="ARBA00022967"/>
    </source>
</evidence>
<keyword evidence="1" id="KW-0813">Transport</keyword>
<gene>
    <name evidence="11" type="primary">znuC</name>
    <name evidence="11" type="ORF">CI610_02098</name>
</gene>
<evidence type="ECO:0000313" key="11">
    <source>
        <dbReference type="EMBL" id="PJE78955.1"/>
    </source>
</evidence>
<evidence type="ECO:0000256" key="5">
    <source>
        <dbReference type="ARBA" id="ARBA00022840"/>
    </source>
</evidence>
<dbReference type="InterPro" id="IPR003439">
    <property type="entry name" value="ABC_transporter-like_ATP-bd"/>
</dbReference>
<dbReference type="NCBIfam" id="NF007090">
    <property type="entry name" value="PRK09544.1"/>
    <property type="match status" value="1"/>
</dbReference>
<keyword evidence="5 11" id="KW-0067">ATP-binding</keyword>
<evidence type="ECO:0000256" key="4">
    <source>
        <dbReference type="ARBA" id="ARBA00022833"/>
    </source>
</evidence>
<organism evidence="11">
    <name type="scientific">invertebrate metagenome</name>
    <dbReference type="NCBI Taxonomy" id="1711999"/>
    <lineage>
        <taxon>unclassified sequences</taxon>
        <taxon>metagenomes</taxon>
        <taxon>organismal metagenomes</taxon>
    </lineage>
</organism>
<evidence type="ECO:0000256" key="3">
    <source>
        <dbReference type="ARBA" id="ARBA00022741"/>
    </source>
</evidence>
<dbReference type="InterPro" id="IPR050153">
    <property type="entry name" value="Metal_Ion_Import_ABC"/>
</dbReference>
<dbReference type="AlphaFoldDB" id="A0A2H9T6V0"/>
<dbReference type="EC" id="3.6.3.-" evidence="11"/>
<dbReference type="FunFam" id="3.40.50.300:FF:000392">
    <property type="entry name" value="Zinc import ATP-binding protein ZnuC"/>
    <property type="match status" value="1"/>
</dbReference>
<reference evidence="11" key="1">
    <citation type="journal article" date="2017" name="Appl. Environ. Microbiol.">
        <title>Molecular characterization of an Endozoicomonas-like organism causing infection in king scallop Pecten maximus L.</title>
        <authorList>
            <person name="Cano I."/>
            <person name="van Aerle R."/>
            <person name="Ross S."/>
            <person name="Verner-Jeffreys D.W."/>
            <person name="Paley R.K."/>
            <person name="Rimmer G."/>
            <person name="Ryder D."/>
            <person name="Hooper P."/>
            <person name="Stone D."/>
            <person name="Feist S.W."/>
        </authorList>
    </citation>
    <scope>NUCLEOTIDE SEQUENCE</scope>
</reference>
<proteinExistence type="predicted"/>
<keyword evidence="6" id="KW-0864">Zinc transport</keyword>
<dbReference type="GO" id="GO:0016887">
    <property type="term" value="F:ATP hydrolysis activity"/>
    <property type="evidence" value="ECO:0007669"/>
    <property type="project" value="InterPro"/>
</dbReference>
<comment type="caution">
    <text evidence="11">The sequence shown here is derived from an EMBL/GenBank/DDBJ whole genome shotgun (WGS) entry which is preliminary data.</text>
</comment>
<dbReference type="PANTHER" id="PTHR42734:SF9">
    <property type="entry name" value="ZINC IMPORT ATP-BINDING PROTEIN ZNUC"/>
    <property type="match status" value="1"/>
</dbReference>
<evidence type="ECO:0000256" key="8">
    <source>
        <dbReference type="ARBA" id="ARBA00023065"/>
    </source>
</evidence>
<dbReference type="InterPro" id="IPR027417">
    <property type="entry name" value="P-loop_NTPase"/>
</dbReference>
<dbReference type="Pfam" id="PF00005">
    <property type="entry name" value="ABC_tran"/>
    <property type="match status" value="1"/>
</dbReference>
<name>A0A2H9T6V0_9ZZZZ</name>
<evidence type="ECO:0000256" key="2">
    <source>
        <dbReference type="ARBA" id="ARBA00022475"/>
    </source>
</evidence>
<dbReference type="GO" id="GO:0006829">
    <property type="term" value="P:zinc ion transport"/>
    <property type="evidence" value="ECO:0007669"/>
    <property type="project" value="UniProtKB-KW"/>
</dbReference>
<keyword evidence="8" id="KW-0406">Ion transport</keyword>
<keyword evidence="3" id="KW-0547">Nucleotide-binding</keyword>
<keyword evidence="11" id="KW-0378">Hydrolase</keyword>
<keyword evidence="9" id="KW-0472">Membrane</keyword>
<dbReference type="GO" id="GO:0010043">
    <property type="term" value="P:response to zinc ion"/>
    <property type="evidence" value="ECO:0007669"/>
    <property type="project" value="TreeGrafter"/>
</dbReference>
<dbReference type="Gene3D" id="3.40.50.300">
    <property type="entry name" value="P-loop containing nucleotide triphosphate hydrolases"/>
    <property type="match status" value="1"/>
</dbReference>
<keyword evidence="4" id="KW-0862">Zinc</keyword>
<evidence type="ECO:0000256" key="9">
    <source>
        <dbReference type="ARBA" id="ARBA00023136"/>
    </source>
</evidence>
<protein>
    <submittedName>
        <fullName evidence="11">Zinc import ATP-binding protein ZnuC</fullName>
        <ecNumber evidence="11">3.6.3.-</ecNumber>
    </submittedName>
</protein>
<dbReference type="SMART" id="SM00382">
    <property type="entry name" value="AAA"/>
    <property type="match status" value="1"/>
</dbReference>